<protein>
    <recommendedName>
        <fullName evidence="2">site-specific DNA-methyltransferase (adenine-specific)</fullName>
        <ecNumber evidence="2">2.1.1.72</ecNumber>
    </recommendedName>
</protein>
<keyword evidence="9" id="KW-1185">Reference proteome</keyword>
<dbReference type="InterPro" id="IPR002941">
    <property type="entry name" value="DNA_methylase_N4/N6"/>
</dbReference>
<comment type="caution">
    <text evidence="8">The sequence shown here is derived from an EMBL/GenBank/DDBJ whole genome shotgun (WGS) entry which is preliminary data.</text>
</comment>
<evidence type="ECO:0000256" key="1">
    <source>
        <dbReference type="ARBA" id="ARBA00006594"/>
    </source>
</evidence>
<evidence type="ECO:0000256" key="4">
    <source>
        <dbReference type="ARBA" id="ARBA00022679"/>
    </source>
</evidence>
<evidence type="ECO:0000259" key="7">
    <source>
        <dbReference type="Pfam" id="PF01555"/>
    </source>
</evidence>
<accession>A0A8S8X844</accession>
<evidence type="ECO:0000256" key="2">
    <source>
        <dbReference type="ARBA" id="ARBA00011900"/>
    </source>
</evidence>
<dbReference type="EC" id="2.1.1.72" evidence="2"/>
<keyword evidence="4" id="KW-0808">Transferase</keyword>
<dbReference type="GO" id="GO:0032259">
    <property type="term" value="P:methylation"/>
    <property type="evidence" value="ECO:0007669"/>
    <property type="project" value="UniProtKB-KW"/>
</dbReference>
<name>A0A8S8X844_9PROT</name>
<dbReference type="Proteomes" id="UP000681075">
    <property type="component" value="Unassembled WGS sequence"/>
</dbReference>
<keyword evidence="3" id="KW-0489">Methyltransferase</keyword>
<dbReference type="SUPFAM" id="SSF53335">
    <property type="entry name" value="S-adenosyl-L-methionine-dependent methyltransferases"/>
    <property type="match status" value="1"/>
</dbReference>
<comment type="catalytic activity">
    <reaction evidence="6">
        <text>a 2'-deoxyadenosine in DNA + S-adenosyl-L-methionine = an N(6)-methyl-2'-deoxyadenosine in DNA + S-adenosyl-L-homocysteine + H(+)</text>
        <dbReference type="Rhea" id="RHEA:15197"/>
        <dbReference type="Rhea" id="RHEA-COMP:12418"/>
        <dbReference type="Rhea" id="RHEA-COMP:12419"/>
        <dbReference type="ChEBI" id="CHEBI:15378"/>
        <dbReference type="ChEBI" id="CHEBI:57856"/>
        <dbReference type="ChEBI" id="CHEBI:59789"/>
        <dbReference type="ChEBI" id="CHEBI:90615"/>
        <dbReference type="ChEBI" id="CHEBI:90616"/>
        <dbReference type="EC" id="2.1.1.72"/>
    </reaction>
</comment>
<dbReference type="RefSeq" id="WP_420240967.1">
    <property type="nucleotide sequence ID" value="NZ_BOPV01000001.1"/>
</dbReference>
<dbReference type="PIRSF" id="PIRSF015855">
    <property type="entry name" value="TypeIII_Mtase_mKpnI"/>
    <property type="match status" value="1"/>
</dbReference>
<organism evidence="8 9">
    <name type="scientific">Roseiterribacter gracilis</name>
    <dbReference type="NCBI Taxonomy" id="2812848"/>
    <lineage>
        <taxon>Bacteria</taxon>
        <taxon>Pseudomonadati</taxon>
        <taxon>Pseudomonadota</taxon>
        <taxon>Alphaproteobacteria</taxon>
        <taxon>Rhodospirillales</taxon>
        <taxon>Roseiterribacteraceae</taxon>
        <taxon>Roseiterribacter</taxon>
    </lineage>
</organism>
<dbReference type="Gene3D" id="3.40.50.150">
    <property type="entry name" value="Vaccinia Virus protein VP39"/>
    <property type="match status" value="1"/>
</dbReference>
<evidence type="ECO:0000256" key="5">
    <source>
        <dbReference type="ARBA" id="ARBA00022691"/>
    </source>
</evidence>
<proteinExistence type="inferred from homology"/>
<comment type="similarity">
    <text evidence="1">Belongs to the N(4)/N(6)-methyltransferase family.</text>
</comment>
<sequence length="486" mass="53813">MKLVRDVPSADERYGLQWPGKRAAIDLALAPAGTSLVAVPDESVDWERTKNLLIEGDNLDALKLLRADLQGAIKLIHIDPPYNTGKNFTYADDFQGAESVHTDWLNMIYPRLLLARDLLRDDGAMIIHIDEHEHANLHAVVSEIFGAANLLGVAVWDKRNPKGDASGLAYQHESIFFVAKNRTVFVEAGGLRRRKKNAEAMLAKAKSLFARLGKVDLPSDLKDVARRYGLADASTDPFRRKIDLVRVNEEFADWVRSQNFSGGESAYNKIDAEGRVYRLVSMAWPNKKRAPDDYFLPLLHPVTGEACPVPKRGWRNPPETMQRLLSRGEIVFGADHTVQPQRKYRLDQNLDENVPSVIAYGGSDDALLAELGIPFDTPKPVELVRDLLAAVLHQQPGGIVLDFFAGSGTVAHAVMLHNAATGDDARFILVQRPEPLDAGKRDQRAAAEFCDAIGKPRTVAEITKERVRRAGAQCPSAPGFRVFRLA</sequence>
<keyword evidence="5" id="KW-0949">S-adenosyl-L-methionine</keyword>
<evidence type="ECO:0000313" key="8">
    <source>
        <dbReference type="EMBL" id="GIL38052.1"/>
    </source>
</evidence>
<dbReference type="AlphaFoldDB" id="A0A8S8X844"/>
<evidence type="ECO:0000256" key="6">
    <source>
        <dbReference type="ARBA" id="ARBA00047942"/>
    </source>
</evidence>
<evidence type="ECO:0000256" key="3">
    <source>
        <dbReference type="ARBA" id="ARBA00022603"/>
    </source>
</evidence>
<evidence type="ECO:0000313" key="9">
    <source>
        <dbReference type="Proteomes" id="UP000681075"/>
    </source>
</evidence>
<dbReference type="EMBL" id="BOPV01000001">
    <property type="protein sequence ID" value="GIL38052.1"/>
    <property type="molecule type" value="Genomic_DNA"/>
</dbReference>
<dbReference type="Pfam" id="PF01555">
    <property type="entry name" value="N6_N4_Mtase"/>
    <property type="match status" value="1"/>
</dbReference>
<dbReference type="InterPro" id="IPR002295">
    <property type="entry name" value="N4/N6-MTase_EcoPI_Mod-like"/>
</dbReference>
<dbReference type="GO" id="GO:0003677">
    <property type="term" value="F:DNA binding"/>
    <property type="evidence" value="ECO:0007669"/>
    <property type="project" value="InterPro"/>
</dbReference>
<dbReference type="GO" id="GO:0009007">
    <property type="term" value="F:site-specific DNA-methyltransferase (adenine-specific) activity"/>
    <property type="evidence" value="ECO:0007669"/>
    <property type="project" value="UniProtKB-EC"/>
</dbReference>
<dbReference type="GO" id="GO:0008170">
    <property type="term" value="F:N-methyltransferase activity"/>
    <property type="evidence" value="ECO:0007669"/>
    <property type="project" value="InterPro"/>
</dbReference>
<gene>
    <name evidence="8" type="ORF">TMPK1_02890</name>
</gene>
<dbReference type="PRINTS" id="PR00506">
    <property type="entry name" value="D21N6MTFRASE"/>
</dbReference>
<dbReference type="InterPro" id="IPR029063">
    <property type="entry name" value="SAM-dependent_MTases_sf"/>
</dbReference>
<feature type="domain" description="DNA methylase N-4/N-6" evidence="7">
    <location>
        <begin position="73"/>
        <end position="418"/>
    </location>
</feature>
<reference evidence="8" key="1">
    <citation type="submission" date="2021-02" db="EMBL/GenBank/DDBJ databases">
        <title>Genome sequence of Rhodospirillales sp. strain TMPK1 isolated from soil.</title>
        <authorList>
            <person name="Nakai R."/>
            <person name="Kusada H."/>
            <person name="Tamaki H."/>
        </authorList>
    </citation>
    <scope>NUCLEOTIDE SEQUENCE</scope>
    <source>
        <strain evidence="8">TMPK1</strain>
    </source>
</reference>